<feature type="compositionally biased region" description="Polar residues" evidence="1">
    <location>
        <begin position="297"/>
        <end position="327"/>
    </location>
</feature>
<feature type="region of interest" description="Disordered" evidence="1">
    <location>
        <begin position="390"/>
        <end position="426"/>
    </location>
</feature>
<dbReference type="InterPro" id="IPR003323">
    <property type="entry name" value="OTU_dom"/>
</dbReference>
<feature type="compositionally biased region" description="Basic and acidic residues" evidence="1">
    <location>
        <begin position="396"/>
        <end position="426"/>
    </location>
</feature>
<dbReference type="SUPFAM" id="SSF54001">
    <property type="entry name" value="Cysteine proteinases"/>
    <property type="match status" value="1"/>
</dbReference>
<evidence type="ECO:0000256" key="1">
    <source>
        <dbReference type="SAM" id="MobiDB-lite"/>
    </source>
</evidence>
<dbReference type="CDD" id="cd22744">
    <property type="entry name" value="OTU"/>
    <property type="match status" value="1"/>
</dbReference>
<feature type="region of interest" description="Disordered" evidence="1">
    <location>
        <begin position="283"/>
        <end position="330"/>
    </location>
</feature>
<gene>
    <name evidence="4" type="ORF">BaRGS_00003935</name>
</gene>
<dbReference type="AlphaFoldDB" id="A0ABD0LZU4"/>
<dbReference type="PROSITE" id="PS50802">
    <property type="entry name" value="OTU"/>
    <property type="match status" value="1"/>
</dbReference>
<dbReference type="InterPro" id="IPR038765">
    <property type="entry name" value="Papain-like_cys_pep_sf"/>
</dbReference>
<dbReference type="EMBL" id="JACVVK020000013">
    <property type="protein sequence ID" value="KAK7504907.1"/>
    <property type="molecule type" value="Genomic_DNA"/>
</dbReference>
<feature type="signal peptide" evidence="2">
    <location>
        <begin position="1"/>
        <end position="19"/>
    </location>
</feature>
<feature type="domain" description="OTU" evidence="3">
    <location>
        <begin position="100"/>
        <end position="236"/>
    </location>
</feature>
<reference evidence="4 5" key="1">
    <citation type="journal article" date="2023" name="Sci. Data">
        <title>Genome assembly of the Korean intertidal mud-creeper Batillaria attramentaria.</title>
        <authorList>
            <person name="Patra A.K."/>
            <person name="Ho P.T."/>
            <person name="Jun S."/>
            <person name="Lee S.J."/>
            <person name="Kim Y."/>
            <person name="Won Y.J."/>
        </authorList>
    </citation>
    <scope>NUCLEOTIDE SEQUENCE [LARGE SCALE GENOMIC DNA]</scope>
    <source>
        <strain evidence="4">Wonlab-2016</strain>
    </source>
</reference>
<organism evidence="4 5">
    <name type="scientific">Batillaria attramentaria</name>
    <dbReference type="NCBI Taxonomy" id="370345"/>
    <lineage>
        <taxon>Eukaryota</taxon>
        <taxon>Metazoa</taxon>
        <taxon>Spiralia</taxon>
        <taxon>Lophotrochozoa</taxon>
        <taxon>Mollusca</taxon>
        <taxon>Gastropoda</taxon>
        <taxon>Caenogastropoda</taxon>
        <taxon>Sorbeoconcha</taxon>
        <taxon>Cerithioidea</taxon>
        <taxon>Batillariidae</taxon>
        <taxon>Batillaria</taxon>
    </lineage>
</organism>
<dbReference type="Gene3D" id="3.90.70.80">
    <property type="match status" value="1"/>
</dbReference>
<feature type="chain" id="PRO_5044871712" description="OTU domain-containing protein" evidence="2">
    <location>
        <begin position="20"/>
        <end position="452"/>
    </location>
</feature>
<keyword evidence="5" id="KW-1185">Reference proteome</keyword>
<proteinExistence type="predicted"/>
<comment type="caution">
    <text evidence="4">The sequence shown here is derived from an EMBL/GenBank/DDBJ whole genome shotgun (WGS) entry which is preliminary data.</text>
</comment>
<accession>A0ABD0LZU4</accession>
<evidence type="ECO:0000313" key="4">
    <source>
        <dbReference type="EMBL" id="KAK7504907.1"/>
    </source>
</evidence>
<sequence length="452" mass="50200">MPATKIFSHFIWRCAGVRSLQILTMMMDDEWDEDWTEDVISCLTASEDLQNMSTISVTSGDKESDRHGEVTVDAGEAISNGTSNGSDDSGDFTVEAGAAGARERVYADGNCFFKSAALHIRSQDDTALRQSLCNHIAENIHSYWGFFPNCSSPDEALQQIIAIRGSGIWDTAVNDVLPLALANFTGRRIKIFTSKQDPDVINVKLTMCNGDVFQPIYLAYLAPSGLPEHYDGCIAKKRHLYTLFGTTQHVVEESECHESSSGTFSFHSSGTTQINVLVEEQPQPDVRPEDNERNTPPHHSTSSSMQGHAEMSTCQTPPHPDNCTSEETTPRPVQFKCVSGSSSELSVLDMPSYSMHWTTAEMGSSVEKTEEPKKDQCLLCTRYHDATRSSSLTASLEKEYQEHQERKREGREEKANDKKMSQENDGMHCAAFDLESVLPTPCSLVSQTHYKR</sequence>
<feature type="non-terminal residue" evidence="4">
    <location>
        <position position="452"/>
    </location>
</feature>
<feature type="compositionally biased region" description="Basic and acidic residues" evidence="1">
    <location>
        <begin position="286"/>
        <end position="295"/>
    </location>
</feature>
<evidence type="ECO:0000256" key="2">
    <source>
        <dbReference type="SAM" id="SignalP"/>
    </source>
</evidence>
<evidence type="ECO:0000313" key="5">
    <source>
        <dbReference type="Proteomes" id="UP001519460"/>
    </source>
</evidence>
<evidence type="ECO:0000259" key="3">
    <source>
        <dbReference type="PROSITE" id="PS50802"/>
    </source>
</evidence>
<protein>
    <recommendedName>
        <fullName evidence="3">OTU domain-containing protein</fullName>
    </recommendedName>
</protein>
<name>A0ABD0LZU4_9CAEN</name>
<dbReference type="Proteomes" id="UP001519460">
    <property type="component" value="Unassembled WGS sequence"/>
</dbReference>
<keyword evidence="2" id="KW-0732">Signal</keyword>